<dbReference type="eggNOG" id="KOG1684">
    <property type="taxonomic scope" value="Eukaryota"/>
</dbReference>
<keyword evidence="6" id="KW-1185">Reference proteome</keyword>
<reference evidence="5 6" key="1">
    <citation type="journal article" date="2005" name="Science">
        <title>The genome of the kinetoplastid parasite, Leishmania major.</title>
        <authorList>
            <person name="Ivens A.C."/>
            <person name="Peacock C.S."/>
            <person name="Worthey E.A."/>
            <person name="Murphy L."/>
            <person name="Aggarwal G."/>
            <person name="Berriman M."/>
            <person name="Sisk E."/>
            <person name="Rajandream M.A."/>
            <person name="Adlem E."/>
            <person name="Aert R."/>
            <person name="Anupama A."/>
            <person name="Apostolou Z."/>
            <person name="Attipoe P."/>
            <person name="Bason N."/>
            <person name="Bauser C."/>
            <person name="Beck A."/>
            <person name="Beverley S.M."/>
            <person name="Bianchettin G."/>
            <person name="Borzym K."/>
            <person name="Bothe G."/>
            <person name="Bruschi C.V."/>
            <person name="Collins M."/>
            <person name="Cadag E."/>
            <person name="Ciarloni L."/>
            <person name="Clayton C."/>
            <person name="Coulson R.M."/>
            <person name="Cronin A."/>
            <person name="Cruz A.K."/>
            <person name="Davies R.M."/>
            <person name="De Gaudenzi J."/>
            <person name="Dobson D.E."/>
            <person name="Duesterhoeft A."/>
            <person name="Fazelina G."/>
            <person name="Fosker N."/>
            <person name="Frasch A.C."/>
            <person name="Fraser A."/>
            <person name="Fuchs M."/>
            <person name="Gabel C."/>
            <person name="Goble A."/>
            <person name="Goffeau A."/>
            <person name="Harris D."/>
            <person name="Hertz-Fowler C."/>
            <person name="Hilbert H."/>
            <person name="Horn D."/>
            <person name="Huang Y."/>
            <person name="Klages S."/>
            <person name="Knights A."/>
            <person name="Kube M."/>
            <person name="Larke N."/>
            <person name="Litvin L."/>
            <person name="Lord A."/>
            <person name="Louie T."/>
            <person name="Marra M."/>
            <person name="Masuy D."/>
            <person name="Matthews K."/>
            <person name="Michaeli S."/>
            <person name="Mottram J.C."/>
            <person name="Muller-Auer S."/>
            <person name="Munden H."/>
            <person name="Nelson S."/>
            <person name="Norbertczak H."/>
            <person name="Oliver K."/>
            <person name="O'neil S."/>
            <person name="Pentony M."/>
            <person name="Pohl T.M."/>
            <person name="Price C."/>
            <person name="Purnelle B."/>
            <person name="Quail M.A."/>
            <person name="Rabbinowitsch E."/>
            <person name="Reinhardt R."/>
            <person name="Rieger M."/>
            <person name="Rinta J."/>
            <person name="Robben J."/>
            <person name="Robertson L."/>
            <person name="Ruiz J.C."/>
            <person name="Rutter S."/>
            <person name="Saunders D."/>
            <person name="Schafer M."/>
            <person name="Schein J."/>
            <person name="Schwartz D.C."/>
            <person name="Seeger K."/>
            <person name="Seyler A."/>
            <person name="Sharp S."/>
            <person name="Shin H."/>
            <person name="Sivam D."/>
            <person name="Squares R."/>
            <person name="Squares S."/>
            <person name="Tosato V."/>
            <person name="Vogt C."/>
            <person name="Volckaert G."/>
            <person name="Wambutt R."/>
            <person name="Warren T."/>
            <person name="Wedler H."/>
            <person name="Woodward J."/>
            <person name="Zhou S."/>
            <person name="Zimmermann W."/>
            <person name="Smith D.F."/>
            <person name="Blackwell J.M."/>
            <person name="Stuart K.D."/>
            <person name="Barrell B."/>
            <person name="Myler P.J."/>
        </authorList>
    </citation>
    <scope>NUCLEOTIDE SEQUENCE [LARGE SCALE GENOMIC DNA]</scope>
    <source>
        <strain evidence="6">MHOM/IL/81/Friedlin</strain>
    </source>
</reference>
<evidence type="ECO:0000259" key="4">
    <source>
        <dbReference type="Pfam" id="PF16113"/>
    </source>
</evidence>
<dbReference type="InterPro" id="IPR045004">
    <property type="entry name" value="ECH_dom"/>
</dbReference>
<dbReference type="VEuPathDB" id="TriTrypDB:LMJLV39_320044600"/>
<dbReference type="GeneID" id="5656491"/>
<proteinExistence type="predicted"/>
<evidence type="ECO:0000256" key="3">
    <source>
        <dbReference type="ARBA" id="ARBA00022801"/>
    </source>
</evidence>
<dbReference type="PANTHER" id="PTHR43176">
    <property type="entry name" value="3-HYDROXYISOBUTYRYL-COA HYDROLASE-RELATED"/>
    <property type="match status" value="1"/>
</dbReference>
<dbReference type="SUPFAM" id="SSF52096">
    <property type="entry name" value="ClpP/crotonase"/>
    <property type="match status" value="1"/>
</dbReference>
<dbReference type="FunFam" id="3.90.226.10:FF:000134">
    <property type="entry name" value="3-hydroxyisobutyryl-CoA hydrolase, mitochondrial"/>
    <property type="match status" value="1"/>
</dbReference>
<organism evidence="5 6">
    <name type="scientific">Leishmania major</name>
    <dbReference type="NCBI Taxonomy" id="5664"/>
    <lineage>
        <taxon>Eukaryota</taxon>
        <taxon>Discoba</taxon>
        <taxon>Euglenozoa</taxon>
        <taxon>Kinetoplastea</taxon>
        <taxon>Metakinetoplastina</taxon>
        <taxon>Trypanosomatida</taxon>
        <taxon>Trypanosomatidae</taxon>
        <taxon>Leishmaniinae</taxon>
        <taxon>Leishmania</taxon>
    </lineage>
</organism>
<dbReference type="GO" id="GO:0006574">
    <property type="term" value="P:L-valine catabolic process"/>
    <property type="evidence" value="ECO:0000318"/>
    <property type="project" value="GO_Central"/>
</dbReference>
<reference evidence="5 6" key="2">
    <citation type="journal article" date="2011" name="Genome Res.">
        <title>Chromosome and gene copy number variation allow major structural change between species and strains of Leishmania.</title>
        <authorList>
            <person name="Rogers M.B."/>
            <person name="Hilley J.D."/>
            <person name="Dickens N.J."/>
            <person name="Wilkes J."/>
            <person name="Bates P.A."/>
            <person name="Depledge D.P."/>
            <person name="Harris D."/>
            <person name="Her Y."/>
            <person name="Herzyk P."/>
            <person name="Imamura H."/>
            <person name="Otto T.D."/>
            <person name="Sanders M."/>
            <person name="Seeger K."/>
            <person name="Dujardin J.C."/>
            <person name="Berriman M."/>
            <person name="Smith D.F."/>
            <person name="Hertz-Fowler C."/>
            <person name="Mottram J.C."/>
        </authorList>
    </citation>
    <scope>NUCLEOTIDE SEQUENCE [LARGE SCALE GENOMIC DNA]</scope>
    <source>
        <strain evidence="6">MHOM/IL/81/Friedlin</strain>
    </source>
</reference>
<dbReference type="VEuPathDB" id="TriTrypDB:LMJSD75_320044500"/>
<dbReference type="EC" id="3.1.2.4" evidence="2"/>
<dbReference type="VEuPathDB" id="TriTrypDB:LMJFC_320050000"/>
<dbReference type="RefSeq" id="XP_001685693.1">
    <property type="nucleotide sequence ID" value="XM_001685641.1"/>
</dbReference>
<evidence type="ECO:0000256" key="2">
    <source>
        <dbReference type="ARBA" id="ARBA00011915"/>
    </source>
</evidence>
<dbReference type="CDD" id="cd06558">
    <property type="entry name" value="crotonase-like"/>
    <property type="match status" value="1"/>
</dbReference>
<comment type="catalytic activity">
    <reaction evidence="1">
        <text>3-hydroxy-2-methylpropanoyl-CoA + H2O = 3-hydroxy-2-methylpropanoate + CoA + H(+)</text>
        <dbReference type="Rhea" id="RHEA:20888"/>
        <dbReference type="ChEBI" id="CHEBI:11805"/>
        <dbReference type="ChEBI" id="CHEBI:15377"/>
        <dbReference type="ChEBI" id="CHEBI:15378"/>
        <dbReference type="ChEBI" id="CHEBI:57287"/>
        <dbReference type="ChEBI" id="CHEBI:57340"/>
        <dbReference type="EC" id="3.1.2.4"/>
    </reaction>
</comment>
<dbReference type="InParanoid" id="Q4Q4Q5"/>
<dbReference type="PANTHER" id="PTHR43176:SF3">
    <property type="entry name" value="3-HYDROXYISOBUTYRYL-COA HYDROLASE, MITOCHONDRIAL"/>
    <property type="match status" value="1"/>
</dbReference>
<dbReference type="Proteomes" id="UP000000542">
    <property type="component" value="Chromosome 32"/>
</dbReference>
<dbReference type="KEGG" id="lma:LMJF_32_3670"/>
<evidence type="ECO:0000313" key="6">
    <source>
        <dbReference type="Proteomes" id="UP000000542"/>
    </source>
</evidence>
<dbReference type="STRING" id="5664.Q4Q4Q5"/>
<dbReference type="EMBL" id="FR796428">
    <property type="protein sequence ID" value="CAJ08898.1"/>
    <property type="molecule type" value="Genomic_DNA"/>
</dbReference>
<accession>Q4Q4Q5</accession>
<protein>
    <recommendedName>
        <fullName evidence="2">3-hydroxyisobutyryl-CoA hydrolase</fullName>
        <ecNumber evidence="2">3.1.2.4</ecNumber>
    </recommendedName>
</protein>
<name>Q4Q4Q5_LEIMA</name>
<dbReference type="FunCoup" id="Q4Q4Q5">
    <property type="interactions" value="243"/>
</dbReference>
<dbReference type="OMA" id="ACLTREY"/>
<dbReference type="InterPro" id="IPR032259">
    <property type="entry name" value="HIBYL-CoA-H"/>
</dbReference>
<evidence type="ECO:0000313" key="5">
    <source>
        <dbReference type="EMBL" id="CAJ08898.1"/>
    </source>
</evidence>
<keyword evidence="3 5" id="KW-0378">Hydrolase</keyword>
<gene>
    <name evidence="5" type="ORF">LMJF_32_3670</name>
</gene>
<dbReference type="InterPro" id="IPR029045">
    <property type="entry name" value="ClpP/crotonase-like_dom_sf"/>
</dbReference>
<dbReference type="Pfam" id="PF16113">
    <property type="entry name" value="ECH_2"/>
    <property type="match status" value="1"/>
</dbReference>
<dbReference type="AlphaFoldDB" id="Q4Q4Q5"/>
<dbReference type="HOGENOM" id="CLU_009834_22_1_1"/>
<dbReference type="Gene3D" id="3.90.226.10">
    <property type="entry name" value="2-enoyl-CoA Hydratase, Chain A, domain 1"/>
    <property type="match status" value="1"/>
</dbReference>
<evidence type="ECO:0000256" key="1">
    <source>
        <dbReference type="ARBA" id="ARBA00001709"/>
    </source>
</evidence>
<feature type="domain" description="Enoyl-CoA hydratase/isomerase" evidence="4">
    <location>
        <begin position="22"/>
        <end position="353"/>
    </location>
</feature>
<dbReference type="GO" id="GO:0003860">
    <property type="term" value="F:3-hydroxyisobutyryl-CoA hydrolase activity"/>
    <property type="evidence" value="ECO:0000318"/>
    <property type="project" value="GO_Central"/>
</dbReference>
<sequence length="386" mass="41677">MRSAVTCIKSPGAALFTDTATCRTITLSRPDALNVMSLPMVQDLHRLYITEPHPNEDAVYVVRGDGRRSFCAGGDLKALTGPERDTHNPLFYRLEYEVDSHIAVMRRTQVAMWAGHVLGSGVGVSVHSRYRVACETTRFAMPETQIGGANDVATSWVFSSLPICGLGMYLAITGNALQGADVFHAGLATHYIPVEKFGAVEAALAALPSSEGVEECLRGFSEDVAVPPFTLAESAPVLAKAFGTITPWTRLRDIMDVLRADGSAFAASTLEVMERNSPLGMTLALENMKRQHTPGCNTVMESFRGDYTAIQTSIFADELAKGVEALFVTKEKRPQWTVESVDEVDVELVKQQFALTEGVRVSAGGKDGRACFGVFGCYRAQASPVG</sequence>
<dbReference type="VEuPathDB" id="TriTrypDB:LmjF.32.3670"/>